<dbReference type="EMBL" id="ML145240">
    <property type="protein sequence ID" value="TBU52712.1"/>
    <property type="molecule type" value="Genomic_DNA"/>
</dbReference>
<reference evidence="2 3" key="1">
    <citation type="submission" date="2019-01" db="EMBL/GenBank/DDBJ databases">
        <title>Draft genome sequences of three monokaryotic isolates of the white-rot basidiomycete fungus Dichomitus squalens.</title>
        <authorList>
            <consortium name="DOE Joint Genome Institute"/>
            <person name="Lopez S.C."/>
            <person name="Andreopoulos B."/>
            <person name="Pangilinan J."/>
            <person name="Lipzen A."/>
            <person name="Riley R."/>
            <person name="Ahrendt S."/>
            <person name="Ng V."/>
            <person name="Barry K."/>
            <person name="Daum C."/>
            <person name="Grigoriev I.V."/>
            <person name="Hilden K.S."/>
            <person name="Makela M.R."/>
            <person name="de Vries R.P."/>
        </authorList>
    </citation>
    <scope>NUCLEOTIDE SEQUENCE [LARGE SCALE GENOMIC DNA]</scope>
    <source>
        <strain evidence="2 3">CBS 464.89</strain>
    </source>
</reference>
<gene>
    <name evidence="2" type="ORF">BD310DRAFT_939693</name>
    <name evidence="1" type="ORF">BD310DRAFT_939802</name>
</gene>
<keyword evidence="3" id="KW-1185">Reference proteome</keyword>
<dbReference type="EMBL" id="ML145242">
    <property type="protein sequence ID" value="TBU52657.1"/>
    <property type="molecule type" value="Genomic_DNA"/>
</dbReference>
<sequence>MALETWSTQMRTYARSKGSLGGGVANAAGTRMEWTSDSCGCRGWWRASAGPCDWGAGWCRRSPAGPRGPTLQPGGGRKELECSCMGDLSTSMVPEERATAHAAVRRGQRKAGDHRGRDPGSSCCDALHHERRTIQASGLHMLLGARLGG</sequence>
<accession>A0A4Q9PH13</accession>
<dbReference type="AlphaFoldDB" id="A0A4Q9PH13"/>
<evidence type="ECO:0000313" key="1">
    <source>
        <dbReference type="EMBL" id="TBU52657.1"/>
    </source>
</evidence>
<evidence type="ECO:0000313" key="2">
    <source>
        <dbReference type="EMBL" id="TBU52712.1"/>
    </source>
</evidence>
<proteinExistence type="predicted"/>
<organism evidence="2 3">
    <name type="scientific">Dichomitus squalens</name>
    <dbReference type="NCBI Taxonomy" id="114155"/>
    <lineage>
        <taxon>Eukaryota</taxon>
        <taxon>Fungi</taxon>
        <taxon>Dikarya</taxon>
        <taxon>Basidiomycota</taxon>
        <taxon>Agaricomycotina</taxon>
        <taxon>Agaricomycetes</taxon>
        <taxon>Polyporales</taxon>
        <taxon>Polyporaceae</taxon>
        <taxon>Dichomitus</taxon>
    </lineage>
</organism>
<protein>
    <submittedName>
        <fullName evidence="2">Uncharacterized protein</fullName>
    </submittedName>
</protein>
<evidence type="ECO:0000313" key="3">
    <source>
        <dbReference type="Proteomes" id="UP000292082"/>
    </source>
</evidence>
<name>A0A4Q9PH13_9APHY</name>
<dbReference type="Proteomes" id="UP000292082">
    <property type="component" value="Unassembled WGS sequence"/>
</dbReference>